<dbReference type="GO" id="GO:0006310">
    <property type="term" value="P:DNA recombination"/>
    <property type="evidence" value="ECO:0007669"/>
    <property type="project" value="InterPro"/>
</dbReference>
<dbReference type="GO" id="GO:0006281">
    <property type="term" value="P:DNA repair"/>
    <property type="evidence" value="ECO:0007669"/>
    <property type="project" value="TreeGrafter"/>
</dbReference>
<dbReference type="Gene3D" id="3.40.50.300">
    <property type="entry name" value="P-loop containing nucleotide triphosphate hydrolases"/>
    <property type="match status" value="2"/>
</dbReference>
<evidence type="ECO:0000256" key="2">
    <source>
        <dbReference type="ARBA" id="ARBA00022801"/>
    </source>
</evidence>
<dbReference type="EMBL" id="CP162599">
    <property type="protein sequence ID" value="XDK31252.1"/>
    <property type="molecule type" value="Genomic_DNA"/>
</dbReference>
<feature type="domain" description="Helicase C-terminal" evidence="7">
    <location>
        <begin position="218"/>
        <end position="369"/>
    </location>
</feature>
<reference evidence="8" key="1">
    <citation type="submission" date="2024-07" db="EMBL/GenBank/DDBJ databases">
        <title>Halotolerant mesophilic bacterium Ornithinibacillus sp. 4-3, sp. nov., isolated from soil.</title>
        <authorList>
            <person name="Sidarenka A.V."/>
            <person name="Guliayeva D.E."/>
            <person name="Leanovich S.I."/>
            <person name="Hileuskaya K.S."/>
            <person name="Akhremchuk A.E."/>
            <person name="Sikolenko M.A."/>
            <person name="Valentovich L.N."/>
        </authorList>
    </citation>
    <scope>NUCLEOTIDE SEQUENCE</scope>
    <source>
        <strain evidence="8">4-3</strain>
    </source>
</reference>
<dbReference type="AlphaFoldDB" id="A0AB39HKS5"/>
<proteinExistence type="predicted"/>
<keyword evidence="4" id="KW-0067">ATP-binding</keyword>
<dbReference type="GO" id="GO:0043138">
    <property type="term" value="F:3'-5' DNA helicase activity"/>
    <property type="evidence" value="ECO:0007669"/>
    <property type="project" value="TreeGrafter"/>
</dbReference>
<evidence type="ECO:0000259" key="6">
    <source>
        <dbReference type="PROSITE" id="PS51192"/>
    </source>
</evidence>
<dbReference type="SMART" id="SM00487">
    <property type="entry name" value="DEXDc"/>
    <property type="match status" value="1"/>
</dbReference>
<dbReference type="EC" id="3.6.4.12" evidence="8"/>
<name>A0AB39HKS5_9BACI</name>
<dbReference type="PROSITE" id="PS00690">
    <property type="entry name" value="DEAH_ATP_HELICASE"/>
    <property type="match status" value="1"/>
</dbReference>
<dbReference type="GO" id="GO:0005737">
    <property type="term" value="C:cytoplasm"/>
    <property type="evidence" value="ECO:0007669"/>
    <property type="project" value="TreeGrafter"/>
</dbReference>
<dbReference type="PROSITE" id="PS51192">
    <property type="entry name" value="HELICASE_ATP_BIND_1"/>
    <property type="match status" value="1"/>
</dbReference>
<dbReference type="InterPro" id="IPR027417">
    <property type="entry name" value="P-loop_NTPase"/>
</dbReference>
<gene>
    <name evidence="8" type="ORF">AB4Y30_09390</name>
</gene>
<dbReference type="NCBIfam" id="TIGR00614">
    <property type="entry name" value="recQ_fam"/>
    <property type="match status" value="1"/>
</dbReference>
<accession>A0AB39HKS5</accession>
<dbReference type="GO" id="GO:0003677">
    <property type="term" value="F:DNA binding"/>
    <property type="evidence" value="ECO:0007669"/>
    <property type="project" value="UniProtKB-KW"/>
</dbReference>
<sequence length="516" mass="60230">MHNRKLDTYIEQFYGYTSFRPGQKEIMESILQRQDVLGVLPTGSGKSLCYELPARLLSGTTIVVSPLIALMIDQVKQLKANGMKRVVALNSFMDYAERQDVYRYLGEYKIIYISPELIQADQVLNRLKKIDISLFVIDEAHCISLWGHEFRPDYLKLSHVIKELGDPTVLALSATAPSNIQKDIIAALNRPNMKKHIYPIDKENICFSIQQVAHELEKIDFLTDFLQKHHVPTLIYFSSRNVCEQVAEQLSIQLTNRKVAFYHGGMEQMDRLTIQQQFMEDQIDIICCTNAFGMGINKPNIRAVIHFHLPSQIESFIQEIGRAGRDGEPSLSILLYAEHDQLLPRRIITNELPTKEQITVVFQQLKQLALQKQLLPKQVKEIEKMLGIEEIHWRFINYHLEKNDIIKNNQIIYQATHWQNVFEHIVDMRINRLNIKQNQLFAMLDWVHETDCLRESLYKGYQDTYDKPEQHCCSNCDFVLEQWEPPQALREIRTSHQDWQRKLKALLLIGENDETE</sequence>
<dbReference type="GO" id="GO:0016787">
    <property type="term" value="F:hydrolase activity"/>
    <property type="evidence" value="ECO:0007669"/>
    <property type="project" value="UniProtKB-KW"/>
</dbReference>
<keyword evidence="1" id="KW-0547">Nucleotide-binding</keyword>
<evidence type="ECO:0000259" key="7">
    <source>
        <dbReference type="PROSITE" id="PS51194"/>
    </source>
</evidence>
<evidence type="ECO:0000313" key="8">
    <source>
        <dbReference type="EMBL" id="XDK31252.1"/>
    </source>
</evidence>
<dbReference type="SMART" id="SM00490">
    <property type="entry name" value="HELICc"/>
    <property type="match status" value="1"/>
</dbReference>
<dbReference type="InterPro" id="IPR011545">
    <property type="entry name" value="DEAD/DEAH_box_helicase_dom"/>
</dbReference>
<dbReference type="GO" id="GO:0005524">
    <property type="term" value="F:ATP binding"/>
    <property type="evidence" value="ECO:0007669"/>
    <property type="project" value="UniProtKB-KW"/>
</dbReference>
<dbReference type="PANTHER" id="PTHR13710:SF84">
    <property type="entry name" value="ATP-DEPENDENT DNA HELICASE RECS-RELATED"/>
    <property type="match status" value="1"/>
</dbReference>
<keyword evidence="2 8" id="KW-0378">Hydrolase</keyword>
<dbReference type="GO" id="GO:0043590">
    <property type="term" value="C:bacterial nucleoid"/>
    <property type="evidence" value="ECO:0007669"/>
    <property type="project" value="TreeGrafter"/>
</dbReference>
<evidence type="ECO:0000256" key="5">
    <source>
        <dbReference type="ARBA" id="ARBA00023125"/>
    </source>
</evidence>
<dbReference type="GO" id="GO:0030894">
    <property type="term" value="C:replisome"/>
    <property type="evidence" value="ECO:0007669"/>
    <property type="project" value="TreeGrafter"/>
</dbReference>
<dbReference type="Pfam" id="PF00270">
    <property type="entry name" value="DEAD"/>
    <property type="match status" value="1"/>
</dbReference>
<dbReference type="RefSeq" id="WP_368651980.1">
    <property type="nucleotide sequence ID" value="NZ_CP162599.1"/>
</dbReference>
<dbReference type="CDD" id="cd17920">
    <property type="entry name" value="DEXHc_RecQ"/>
    <property type="match status" value="1"/>
</dbReference>
<keyword evidence="5" id="KW-0238">DNA-binding</keyword>
<dbReference type="PROSITE" id="PS51194">
    <property type="entry name" value="HELICASE_CTER"/>
    <property type="match status" value="1"/>
</dbReference>
<organism evidence="8">
    <name type="scientific">Ornithinibacillus sp. 4-3</name>
    <dbReference type="NCBI Taxonomy" id="3231488"/>
    <lineage>
        <taxon>Bacteria</taxon>
        <taxon>Bacillati</taxon>
        <taxon>Bacillota</taxon>
        <taxon>Bacilli</taxon>
        <taxon>Bacillales</taxon>
        <taxon>Bacillaceae</taxon>
        <taxon>Ornithinibacillus</taxon>
    </lineage>
</organism>
<dbReference type="PANTHER" id="PTHR13710">
    <property type="entry name" value="DNA HELICASE RECQ FAMILY MEMBER"/>
    <property type="match status" value="1"/>
</dbReference>
<protein>
    <submittedName>
        <fullName evidence="8">ATP-dependent DNA helicase RecQ</fullName>
        <ecNumber evidence="8">3.6.4.12</ecNumber>
    </submittedName>
</protein>
<dbReference type="Pfam" id="PF00271">
    <property type="entry name" value="Helicase_C"/>
    <property type="match status" value="1"/>
</dbReference>
<evidence type="ECO:0000256" key="4">
    <source>
        <dbReference type="ARBA" id="ARBA00022840"/>
    </source>
</evidence>
<feature type="domain" description="Helicase ATP-binding" evidence="6">
    <location>
        <begin position="27"/>
        <end position="194"/>
    </location>
</feature>
<dbReference type="InterPro" id="IPR014001">
    <property type="entry name" value="Helicase_ATP-bd"/>
</dbReference>
<evidence type="ECO:0000256" key="3">
    <source>
        <dbReference type="ARBA" id="ARBA00022806"/>
    </source>
</evidence>
<dbReference type="SUPFAM" id="SSF52540">
    <property type="entry name" value="P-loop containing nucleoside triphosphate hydrolases"/>
    <property type="match status" value="1"/>
</dbReference>
<dbReference type="InterPro" id="IPR001650">
    <property type="entry name" value="Helicase_C-like"/>
</dbReference>
<dbReference type="GO" id="GO:0009378">
    <property type="term" value="F:four-way junction helicase activity"/>
    <property type="evidence" value="ECO:0007669"/>
    <property type="project" value="TreeGrafter"/>
</dbReference>
<dbReference type="InterPro" id="IPR004589">
    <property type="entry name" value="DNA_helicase_ATP-dep_RecQ"/>
</dbReference>
<evidence type="ECO:0000256" key="1">
    <source>
        <dbReference type="ARBA" id="ARBA00022741"/>
    </source>
</evidence>
<keyword evidence="3 8" id="KW-0347">Helicase</keyword>
<dbReference type="InterPro" id="IPR002464">
    <property type="entry name" value="DNA/RNA_helicase_DEAH_CS"/>
</dbReference>